<evidence type="ECO:0000313" key="4">
    <source>
        <dbReference type="Proteomes" id="UP001220324"/>
    </source>
</evidence>
<dbReference type="Pfam" id="PF05205">
    <property type="entry name" value="COMPASS-Shg1"/>
    <property type="match status" value="1"/>
</dbReference>
<protein>
    <recommendedName>
        <fullName evidence="2">BOD1/SHG1 domain-containing protein</fullName>
    </recommendedName>
</protein>
<evidence type="ECO:0000313" key="3">
    <source>
        <dbReference type="EMBL" id="KAJ5553273.1"/>
    </source>
</evidence>
<evidence type="ECO:0000256" key="1">
    <source>
        <dbReference type="SAM" id="MobiDB-lite"/>
    </source>
</evidence>
<evidence type="ECO:0000259" key="2">
    <source>
        <dbReference type="Pfam" id="PF05205"/>
    </source>
</evidence>
<dbReference type="AlphaFoldDB" id="A0AAD6GK41"/>
<proteinExistence type="predicted"/>
<sequence>MADPEAMEDKFKADDLPLSSAQHASIDKLLLSFKKKGGFDSIRKKIWADFNDGESKIKFTNELFALAESEIEREPALLSRERGKAATLIEGAVDRSDVYKNAELSIDTLASNHLQSILDSVREIRRLETGDEAATKEEEAGNKTDADYEAHVRAKREEREKVWREEMRKQKEIDDEQKRIRDEERRKKRELERKKEEEELARRKEIDDQRRAEREREREEQRAIDDREREERRERRRREDRDRYRDYDRFNDWSPAYRSDRGVSRNRDTKREKSAVSKDATPAPAGPVDEESLEEAALKLLLKEGEELAAKARQKPDFDFEKAEALESGLKPDNKNGDSKLGNALTRTTSPSRDSRPPDSFPVRRDRTRHHTRDRSRSRSRRRGSRYSPDRRRDRSRDASVRSRDERRGFRDFRDSRDDRSYRPSHLDHVPNPGTETLTAVATEAETVIVTVMITAPAAGLLHADVHVLDLDLVNVFPENHALVLGLPARDEGHDPDVPHALDALLPPDGPLLPGKPHLHLISTVMCRRLATEANHPVVEPAPRIANKDRDLAKLIATFLALSERLAKKERPNLQQSRLKTRMTELLVGGVVVDEEAQADVEVVPVDEAVLADEAECSYEGYRRILVFPNVIIVCMYD</sequence>
<feature type="region of interest" description="Disordered" evidence="1">
    <location>
        <begin position="130"/>
        <end position="292"/>
    </location>
</feature>
<accession>A0AAD6GK41</accession>
<reference evidence="3 4" key="1">
    <citation type="journal article" date="2023" name="IMA Fungus">
        <title>Comparative genomic study of the Penicillium genus elucidates a diverse pangenome and 15 lateral gene transfer events.</title>
        <authorList>
            <person name="Petersen C."/>
            <person name="Sorensen T."/>
            <person name="Nielsen M.R."/>
            <person name="Sondergaard T.E."/>
            <person name="Sorensen J.L."/>
            <person name="Fitzpatrick D.A."/>
            <person name="Frisvad J.C."/>
            <person name="Nielsen K.L."/>
        </authorList>
    </citation>
    <scope>NUCLEOTIDE SEQUENCE [LARGE SCALE GENOMIC DNA]</scope>
    <source>
        <strain evidence="3 4">IBT 35679</strain>
    </source>
</reference>
<feature type="compositionally biased region" description="Basic residues" evidence="1">
    <location>
        <begin position="366"/>
        <end position="385"/>
    </location>
</feature>
<name>A0AAD6GK41_9EURO</name>
<dbReference type="EMBL" id="JAQIZZ010000002">
    <property type="protein sequence ID" value="KAJ5553273.1"/>
    <property type="molecule type" value="Genomic_DNA"/>
</dbReference>
<comment type="caution">
    <text evidence="3">The sequence shown here is derived from an EMBL/GenBank/DDBJ whole genome shotgun (WGS) entry which is preliminary data.</text>
</comment>
<feature type="compositionally biased region" description="Basic and acidic residues" evidence="1">
    <location>
        <begin position="130"/>
        <end position="251"/>
    </location>
</feature>
<keyword evidence="4" id="KW-1185">Reference proteome</keyword>
<dbReference type="Proteomes" id="UP001220324">
    <property type="component" value="Unassembled WGS sequence"/>
</dbReference>
<feature type="compositionally biased region" description="Basic and acidic residues" evidence="1">
    <location>
        <begin position="353"/>
        <end position="365"/>
    </location>
</feature>
<feature type="compositionally biased region" description="Basic and acidic residues" evidence="1">
    <location>
        <begin position="388"/>
        <end position="429"/>
    </location>
</feature>
<feature type="compositionally biased region" description="Basic and acidic residues" evidence="1">
    <location>
        <begin position="258"/>
        <end position="276"/>
    </location>
</feature>
<dbReference type="InterPro" id="IPR055264">
    <property type="entry name" value="BOD1/SHG1_dom"/>
</dbReference>
<feature type="compositionally biased region" description="Basic and acidic residues" evidence="1">
    <location>
        <begin position="311"/>
        <end position="338"/>
    </location>
</feature>
<organism evidence="3 4">
    <name type="scientific">Penicillium frequentans</name>
    <dbReference type="NCBI Taxonomy" id="3151616"/>
    <lineage>
        <taxon>Eukaryota</taxon>
        <taxon>Fungi</taxon>
        <taxon>Dikarya</taxon>
        <taxon>Ascomycota</taxon>
        <taxon>Pezizomycotina</taxon>
        <taxon>Eurotiomycetes</taxon>
        <taxon>Eurotiomycetidae</taxon>
        <taxon>Eurotiales</taxon>
        <taxon>Aspergillaceae</taxon>
        <taxon>Penicillium</taxon>
    </lineage>
</organism>
<feature type="domain" description="BOD1/SHG1" evidence="2">
    <location>
        <begin position="29"/>
        <end position="126"/>
    </location>
</feature>
<feature type="region of interest" description="Disordered" evidence="1">
    <location>
        <begin position="311"/>
        <end position="435"/>
    </location>
</feature>
<dbReference type="PANTHER" id="PTHR28034:SF1">
    <property type="entry name" value="NUCLEOMORPHIN"/>
    <property type="match status" value="1"/>
</dbReference>
<dbReference type="PANTHER" id="PTHR28034">
    <property type="entry name" value="SET1 COMPLEX COMPONENT SHG1"/>
    <property type="match status" value="1"/>
</dbReference>
<gene>
    <name evidence="3" type="ORF">N7494_002651</name>
</gene>